<evidence type="ECO:0000313" key="2">
    <source>
        <dbReference type="Proteomes" id="UP000834106"/>
    </source>
</evidence>
<dbReference type="Proteomes" id="UP000834106">
    <property type="component" value="Chromosome 5"/>
</dbReference>
<dbReference type="InterPro" id="IPR029052">
    <property type="entry name" value="Metallo-depent_PP-like"/>
</dbReference>
<proteinExistence type="predicted"/>
<evidence type="ECO:0000313" key="1">
    <source>
        <dbReference type="EMBL" id="CAI9760981.1"/>
    </source>
</evidence>
<dbReference type="PANTHER" id="PTHR32254:SF5">
    <property type="entry name" value="CALCINEURIN-LIKE METALLO-PHOSPHOESTERASE SUPERFAMILY PROTEIN"/>
    <property type="match status" value="1"/>
</dbReference>
<organism evidence="1 2">
    <name type="scientific">Fraxinus pennsylvanica</name>
    <dbReference type="NCBI Taxonomy" id="56036"/>
    <lineage>
        <taxon>Eukaryota</taxon>
        <taxon>Viridiplantae</taxon>
        <taxon>Streptophyta</taxon>
        <taxon>Embryophyta</taxon>
        <taxon>Tracheophyta</taxon>
        <taxon>Spermatophyta</taxon>
        <taxon>Magnoliopsida</taxon>
        <taxon>eudicotyledons</taxon>
        <taxon>Gunneridae</taxon>
        <taxon>Pentapetalae</taxon>
        <taxon>asterids</taxon>
        <taxon>lamiids</taxon>
        <taxon>Lamiales</taxon>
        <taxon>Oleaceae</taxon>
        <taxon>Oleeae</taxon>
        <taxon>Fraxinus</taxon>
    </lineage>
</organism>
<dbReference type="SUPFAM" id="SSF56300">
    <property type="entry name" value="Metallo-dependent phosphatases"/>
    <property type="match status" value="1"/>
</dbReference>
<dbReference type="Gene3D" id="3.60.21.10">
    <property type="match status" value="1"/>
</dbReference>
<keyword evidence="2" id="KW-1185">Reference proteome</keyword>
<accession>A0AAD1Z0M9</accession>
<dbReference type="PANTHER" id="PTHR32254">
    <property type="entry name" value="EXPRESSED PROTEIN"/>
    <property type="match status" value="1"/>
</dbReference>
<name>A0AAD1Z0M9_9LAMI</name>
<protein>
    <submittedName>
        <fullName evidence="1">Uncharacterized protein</fullName>
    </submittedName>
</protein>
<gene>
    <name evidence="1" type="ORF">FPE_LOCUS8411</name>
</gene>
<dbReference type="EMBL" id="OU503040">
    <property type="protein sequence ID" value="CAI9760981.1"/>
    <property type="molecule type" value="Genomic_DNA"/>
</dbReference>
<dbReference type="AlphaFoldDB" id="A0AAD1Z0M9"/>
<reference evidence="1" key="1">
    <citation type="submission" date="2023-05" db="EMBL/GenBank/DDBJ databases">
        <authorList>
            <person name="Huff M."/>
        </authorList>
    </citation>
    <scope>NUCLEOTIDE SEQUENCE</scope>
</reference>
<sequence>MNEKSWLCTAFTQLTLCIALYIALNISQPQKHTYGNSKNGGRNTDMYFISVAGGSRPLEQQTFLLKQVEKVVTSYKARFIVNICELGESDPLLQNATRYPELQKIPWYTTRALKGEGANYFHKKIEIPYGQTLDIIAMDTGLLQDSSSVAENDQLQWLMTTLNESSSNWKIVFGFHQLVTSEENVQKMEPIFEQLYGIFLNYGVNAYWSWRADTHNVQGGTMQLTDVDPMDNHRYLTAVNQNLVYNKEMVNEFLLHWVSPLEIVTYLVKLTGEVVQSSVLRQMGKEGIEAAFEPCTAV</sequence>